<keyword evidence="4 8" id="KW-0812">Transmembrane</keyword>
<evidence type="ECO:0000256" key="8">
    <source>
        <dbReference type="SAM" id="Phobius"/>
    </source>
</evidence>
<proteinExistence type="predicted"/>
<reference evidence="10" key="1">
    <citation type="journal article" date="2019" name="Int. J. Syst. Evol. Microbiol.">
        <title>The Global Catalogue of Microorganisms (GCM) 10K type strain sequencing project: providing services to taxonomists for standard genome sequencing and annotation.</title>
        <authorList>
            <consortium name="The Broad Institute Genomics Platform"/>
            <consortium name="The Broad Institute Genome Sequencing Center for Infectious Disease"/>
            <person name="Wu L."/>
            <person name="Ma J."/>
        </authorList>
    </citation>
    <scope>NUCLEOTIDE SEQUENCE [LARGE SCALE GENOMIC DNA]</scope>
    <source>
        <strain evidence="10">CCUG 49571</strain>
    </source>
</reference>
<feature type="transmembrane region" description="Helical" evidence="8">
    <location>
        <begin position="175"/>
        <end position="193"/>
    </location>
</feature>
<keyword evidence="6 8" id="KW-0472">Membrane</keyword>
<evidence type="ECO:0000256" key="5">
    <source>
        <dbReference type="ARBA" id="ARBA00022989"/>
    </source>
</evidence>
<dbReference type="CDD" id="cd06173">
    <property type="entry name" value="MFS_MefA_like"/>
    <property type="match status" value="1"/>
</dbReference>
<feature type="transmembrane region" description="Helical" evidence="8">
    <location>
        <begin position="369"/>
        <end position="391"/>
    </location>
</feature>
<dbReference type="InterPro" id="IPR010290">
    <property type="entry name" value="TM_effector"/>
</dbReference>
<evidence type="ECO:0000256" key="4">
    <source>
        <dbReference type="ARBA" id="ARBA00022692"/>
    </source>
</evidence>
<dbReference type="EMBL" id="JBHSEP010000005">
    <property type="protein sequence ID" value="MFC4598579.1"/>
    <property type="molecule type" value="Genomic_DNA"/>
</dbReference>
<name>A0ABV9FBM6_9BACL</name>
<feature type="transmembrane region" description="Helical" evidence="8">
    <location>
        <begin position="34"/>
        <end position="60"/>
    </location>
</feature>
<keyword evidence="5 8" id="KW-1133">Transmembrane helix</keyword>
<dbReference type="RefSeq" id="WP_378094970.1">
    <property type="nucleotide sequence ID" value="NZ_JBHSEP010000005.1"/>
</dbReference>
<keyword evidence="10" id="KW-1185">Reference proteome</keyword>
<dbReference type="PANTHER" id="PTHR23513:SF11">
    <property type="entry name" value="STAPHYLOFERRIN A TRANSPORTER"/>
    <property type="match status" value="1"/>
</dbReference>
<feature type="transmembrane region" description="Helical" evidence="8">
    <location>
        <begin position="66"/>
        <end position="87"/>
    </location>
</feature>
<evidence type="ECO:0000313" key="9">
    <source>
        <dbReference type="EMBL" id="MFC4598579.1"/>
    </source>
</evidence>
<dbReference type="PRINTS" id="PR01988">
    <property type="entry name" value="EXPORTERBACE"/>
</dbReference>
<dbReference type="Gene3D" id="1.20.1250.20">
    <property type="entry name" value="MFS general substrate transporter like domains"/>
    <property type="match status" value="1"/>
</dbReference>
<feature type="compositionally biased region" description="Polar residues" evidence="7">
    <location>
        <begin position="1"/>
        <end position="19"/>
    </location>
</feature>
<accession>A0ABV9FBM6</accession>
<evidence type="ECO:0000256" key="7">
    <source>
        <dbReference type="SAM" id="MobiDB-lite"/>
    </source>
</evidence>
<comment type="subcellular location">
    <subcellularLocation>
        <location evidence="1">Cell membrane</location>
        <topology evidence="1">Multi-pass membrane protein</topology>
    </subcellularLocation>
</comment>
<evidence type="ECO:0000256" key="6">
    <source>
        <dbReference type="ARBA" id="ARBA00023136"/>
    </source>
</evidence>
<comment type="caution">
    <text evidence="9">The sequence shown here is derived from an EMBL/GenBank/DDBJ whole genome shotgun (WGS) entry which is preliminary data.</text>
</comment>
<dbReference type="Pfam" id="PF05977">
    <property type="entry name" value="MFS_3"/>
    <property type="match status" value="1"/>
</dbReference>
<dbReference type="InterPro" id="IPR022324">
    <property type="entry name" value="Bacilysin_exporter_BacE_put"/>
</dbReference>
<feature type="transmembrane region" description="Helical" evidence="8">
    <location>
        <begin position="237"/>
        <end position="259"/>
    </location>
</feature>
<keyword evidence="2" id="KW-0813">Transport</keyword>
<evidence type="ECO:0000313" key="10">
    <source>
        <dbReference type="Proteomes" id="UP001596028"/>
    </source>
</evidence>
<dbReference type="SUPFAM" id="SSF103473">
    <property type="entry name" value="MFS general substrate transporter"/>
    <property type="match status" value="1"/>
</dbReference>
<feature type="region of interest" description="Disordered" evidence="7">
    <location>
        <begin position="1"/>
        <end position="23"/>
    </location>
</feature>
<dbReference type="PANTHER" id="PTHR23513">
    <property type="entry name" value="INTEGRAL MEMBRANE EFFLUX PROTEIN-RELATED"/>
    <property type="match status" value="1"/>
</dbReference>
<feature type="transmembrane region" description="Helical" evidence="8">
    <location>
        <begin position="309"/>
        <end position="329"/>
    </location>
</feature>
<feature type="transmembrane region" description="Helical" evidence="8">
    <location>
        <begin position="279"/>
        <end position="302"/>
    </location>
</feature>
<gene>
    <name evidence="9" type="ORF">ACFO3S_10065</name>
</gene>
<dbReference type="Proteomes" id="UP001596028">
    <property type="component" value="Unassembled WGS sequence"/>
</dbReference>
<evidence type="ECO:0000256" key="1">
    <source>
        <dbReference type="ARBA" id="ARBA00004651"/>
    </source>
</evidence>
<organism evidence="9 10">
    <name type="scientific">Cohnella hongkongensis</name>
    <dbReference type="NCBI Taxonomy" id="178337"/>
    <lineage>
        <taxon>Bacteria</taxon>
        <taxon>Bacillati</taxon>
        <taxon>Bacillota</taxon>
        <taxon>Bacilli</taxon>
        <taxon>Bacillales</taxon>
        <taxon>Paenibacillaceae</taxon>
        <taxon>Cohnella</taxon>
    </lineage>
</organism>
<evidence type="ECO:0000256" key="2">
    <source>
        <dbReference type="ARBA" id="ARBA00022448"/>
    </source>
</evidence>
<evidence type="ECO:0000256" key="3">
    <source>
        <dbReference type="ARBA" id="ARBA00022475"/>
    </source>
</evidence>
<protein>
    <submittedName>
        <fullName evidence="9">MFS transporter</fullName>
    </submittedName>
</protein>
<dbReference type="InterPro" id="IPR036259">
    <property type="entry name" value="MFS_trans_sf"/>
</dbReference>
<keyword evidence="3" id="KW-1003">Cell membrane</keyword>
<feature type="transmembrane region" description="Helical" evidence="8">
    <location>
        <begin position="335"/>
        <end position="357"/>
    </location>
</feature>
<sequence length="426" mass="45350">MESEIVSASQGSVNLSPQEAGTGVSRPLVRNRTFMWILSGNAISVFGDCFNGIALSLWILQTTGSAKSMAAVLMTHMILGVLLGSVAGTVADRMDRRKLMLVSDSLRCAIAAALAYFVFYAEVSFPIVLVLVALLATAGLFQAPAFHASINPIVGKDNLQQATGWIHLADNLSRISGLALAGVIVSMLGGFAAILFNSLAYLLSMLCVLAAGKFPSNRGAKPSNSTFVGDLKEGFRYIGANSLARAIVVLHPLLILFFMSSLTMVQVMAVKEWKAGPVAFGFIELCIPLGYMLGASLILSLGSRIGRRGLWICAGLLLLGPVFYLLSIMRSAWPALPFVLGCGLMFAFSTMLIQIILRSEVSVEFQGRLYGAMGALSGIAPPLGLAVFSSVADRYGASWTLSIISMLFLAVGIAVTLTMKRIRTYV</sequence>
<feature type="transmembrane region" description="Helical" evidence="8">
    <location>
        <begin position="397"/>
        <end position="417"/>
    </location>
</feature>